<gene>
    <name evidence="1" type="ORF">EU93_1942</name>
</gene>
<organism evidence="1 2">
    <name type="scientific">Prochlorococcus marinus str. MIT 9116</name>
    <dbReference type="NCBI Taxonomy" id="167544"/>
    <lineage>
        <taxon>Bacteria</taxon>
        <taxon>Bacillati</taxon>
        <taxon>Cyanobacteriota</taxon>
        <taxon>Cyanophyceae</taxon>
        <taxon>Synechococcales</taxon>
        <taxon>Prochlorococcaceae</taxon>
        <taxon>Prochlorococcus</taxon>
    </lineage>
</organism>
<evidence type="ECO:0000313" key="1">
    <source>
        <dbReference type="EMBL" id="KGF90078.1"/>
    </source>
</evidence>
<evidence type="ECO:0000313" key="2">
    <source>
        <dbReference type="Proteomes" id="UP000030491"/>
    </source>
</evidence>
<sequence>MTNCDFKEKKFQISDPVESYFECISSCDIKDGDCISRCVEILKQNNS</sequence>
<proteinExistence type="predicted"/>
<dbReference type="EMBL" id="JNAJ01000018">
    <property type="protein sequence ID" value="KGF90078.1"/>
    <property type="molecule type" value="Genomic_DNA"/>
</dbReference>
<comment type="caution">
    <text evidence="1">The sequence shown here is derived from an EMBL/GenBank/DDBJ whole genome shotgun (WGS) entry which is preliminary data.</text>
</comment>
<accession>A0A0A1ZPJ3</accession>
<reference evidence="2" key="1">
    <citation type="journal article" date="2014" name="Sci. Data">
        <title>Genomes of diverse isolates of the marine cyanobacterium Prochlorococcus.</title>
        <authorList>
            <person name="Biller S."/>
            <person name="Berube P."/>
            <person name="Thompson J."/>
            <person name="Kelly L."/>
            <person name="Roggensack S."/>
            <person name="Awad L."/>
            <person name="Roache-Johnson K."/>
            <person name="Ding H."/>
            <person name="Giovannoni S.J."/>
            <person name="Moore L.R."/>
            <person name="Chisholm S.W."/>
        </authorList>
    </citation>
    <scope>NUCLEOTIDE SEQUENCE [LARGE SCALE GENOMIC DNA]</scope>
</reference>
<name>A0A0A1ZPJ3_PROMR</name>
<dbReference type="Proteomes" id="UP000030491">
    <property type="component" value="Unassembled WGS sequence"/>
</dbReference>
<dbReference type="AlphaFoldDB" id="A0A0A1ZPJ3"/>
<dbReference type="RefSeq" id="WP_193741778.1">
    <property type="nucleotide sequence ID" value="NZ_JNAJ01000018.1"/>
</dbReference>
<protein>
    <submittedName>
        <fullName evidence="1">Uncharacterized protein</fullName>
    </submittedName>
</protein>